<dbReference type="Gene3D" id="3.90.1150.10">
    <property type="entry name" value="Aspartate Aminotransferase, domain 1"/>
    <property type="match status" value="1"/>
</dbReference>
<evidence type="ECO:0000313" key="8">
    <source>
        <dbReference type="Proteomes" id="UP001516400"/>
    </source>
</evidence>
<dbReference type="InterPro" id="IPR015421">
    <property type="entry name" value="PyrdxlP-dep_Trfase_major"/>
</dbReference>
<dbReference type="AlphaFoldDB" id="A0ABD2N8A4"/>
<evidence type="ECO:0000256" key="3">
    <source>
        <dbReference type="ARBA" id="ARBA00022898"/>
    </source>
</evidence>
<dbReference type="PANTHER" id="PTHR48097:SF9">
    <property type="entry name" value="L-THREONINE ALDOLASE"/>
    <property type="match status" value="1"/>
</dbReference>
<evidence type="ECO:0000256" key="1">
    <source>
        <dbReference type="ARBA" id="ARBA00001933"/>
    </source>
</evidence>
<dbReference type="FunFam" id="3.40.640.10:FF:000030">
    <property type="entry name" value="Low-specificity L-threonine aldolase"/>
    <property type="match status" value="1"/>
</dbReference>
<dbReference type="EMBL" id="JABFTP020000062">
    <property type="protein sequence ID" value="KAL3274451.1"/>
    <property type="molecule type" value="Genomic_DNA"/>
</dbReference>
<reference evidence="7 8" key="1">
    <citation type="journal article" date="2021" name="BMC Biol.">
        <title>Horizontally acquired antibacterial genes associated with adaptive radiation of ladybird beetles.</title>
        <authorList>
            <person name="Li H.S."/>
            <person name="Tang X.F."/>
            <person name="Huang Y.H."/>
            <person name="Xu Z.Y."/>
            <person name="Chen M.L."/>
            <person name="Du X.Y."/>
            <person name="Qiu B.Y."/>
            <person name="Chen P.T."/>
            <person name="Zhang W."/>
            <person name="Slipinski A."/>
            <person name="Escalona H.E."/>
            <person name="Waterhouse R.M."/>
            <person name="Zwick A."/>
            <person name="Pang H."/>
        </authorList>
    </citation>
    <scope>NUCLEOTIDE SEQUENCE [LARGE SCALE GENOMIC DNA]</scope>
    <source>
        <strain evidence="7">SYSU2018</strain>
    </source>
</reference>
<sequence length="384" mass="42672">MYWTVNGNGIVPDTFTVDLRTDTISQPTQEMRDVMGNAVVGDDVYREDPTVAELERRSAEMLGKEDALFVVSGTMANLLAIMVHSTRRDAEVIAGDNSHTFRFEQGGPAQIAGVQTALVKNKADGTFDLDELRDKIRVDTDCHEPVTQLIIVENTHNMCGGKVLPLDWLESVQNIAREYNIKVHMDGARVMNAAVYQKIPVSEIAKYVDTICFCLSKGLGAPVGSVLAGSKSFIEKARRTRKVLGGGWRQAGCLAAAGLVAINKMIDRLEEDHIHAYRIAKAIDETGSKIFSVDLSTVQTNIVMVNVDRSKACTKEILQRMATVLPQDSVRVSLKCSSRDPGLFRIVIYWEITEEHVRAAIDKIKLVIREFDSKCTREKRKNMD</sequence>
<evidence type="ECO:0000256" key="4">
    <source>
        <dbReference type="ARBA" id="ARBA00023239"/>
    </source>
</evidence>
<dbReference type="InterPro" id="IPR001597">
    <property type="entry name" value="ArAA_b-elim_lyase/Thr_aldolase"/>
</dbReference>
<feature type="domain" description="Aromatic amino acid beta-eliminating lyase/threonine aldolase" evidence="6">
    <location>
        <begin position="18"/>
        <end position="308"/>
    </location>
</feature>
<dbReference type="SUPFAM" id="SSF53383">
    <property type="entry name" value="PLP-dependent transferases"/>
    <property type="match status" value="1"/>
</dbReference>
<keyword evidence="4" id="KW-0456">Lyase</keyword>
<dbReference type="InterPro" id="IPR023603">
    <property type="entry name" value="Low_specificity_L-TA-like"/>
</dbReference>
<dbReference type="CDD" id="cd06502">
    <property type="entry name" value="TA_like"/>
    <property type="match status" value="1"/>
</dbReference>
<dbReference type="Pfam" id="PF01212">
    <property type="entry name" value="Beta_elim_lyase"/>
    <property type="match status" value="1"/>
</dbReference>
<name>A0ABD2N8A4_9CUCU</name>
<evidence type="ECO:0000256" key="2">
    <source>
        <dbReference type="ARBA" id="ARBA00006966"/>
    </source>
</evidence>
<keyword evidence="3" id="KW-0663">Pyridoxal phosphate</keyword>
<dbReference type="Gene3D" id="3.40.640.10">
    <property type="entry name" value="Type I PLP-dependent aspartate aminotransferase-like (Major domain)"/>
    <property type="match status" value="1"/>
</dbReference>
<comment type="caution">
    <text evidence="7">The sequence shown here is derived from an EMBL/GenBank/DDBJ whole genome shotgun (WGS) entry which is preliminary data.</text>
</comment>
<evidence type="ECO:0000259" key="6">
    <source>
        <dbReference type="Pfam" id="PF01212"/>
    </source>
</evidence>
<dbReference type="GO" id="GO:0044283">
    <property type="term" value="P:small molecule biosynthetic process"/>
    <property type="evidence" value="ECO:0007669"/>
    <property type="project" value="UniProtKB-ARBA"/>
</dbReference>
<comment type="cofactor">
    <cofactor evidence="1">
        <name>pyridoxal 5'-phosphate</name>
        <dbReference type="ChEBI" id="CHEBI:597326"/>
    </cofactor>
</comment>
<organism evidence="7 8">
    <name type="scientific">Cryptolaemus montrouzieri</name>
    <dbReference type="NCBI Taxonomy" id="559131"/>
    <lineage>
        <taxon>Eukaryota</taxon>
        <taxon>Metazoa</taxon>
        <taxon>Ecdysozoa</taxon>
        <taxon>Arthropoda</taxon>
        <taxon>Hexapoda</taxon>
        <taxon>Insecta</taxon>
        <taxon>Pterygota</taxon>
        <taxon>Neoptera</taxon>
        <taxon>Endopterygota</taxon>
        <taxon>Coleoptera</taxon>
        <taxon>Polyphaga</taxon>
        <taxon>Cucujiformia</taxon>
        <taxon>Coccinelloidea</taxon>
        <taxon>Coccinellidae</taxon>
        <taxon>Scymninae</taxon>
        <taxon>Scymnini</taxon>
        <taxon>Cryptolaemus</taxon>
    </lineage>
</organism>
<dbReference type="NCBIfam" id="NF041359">
    <property type="entry name" value="GntG_guanitoxin"/>
    <property type="match status" value="1"/>
</dbReference>
<evidence type="ECO:0000313" key="7">
    <source>
        <dbReference type="EMBL" id="KAL3274451.1"/>
    </source>
</evidence>
<dbReference type="Proteomes" id="UP001516400">
    <property type="component" value="Unassembled WGS sequence"/>
</dbReference>
<evidence type="ECO:0000256" key="5">
    <source>
        <dbReference type="PIRSR" id="PIRSR017617-1"/>
    </source>
</evidence>
<proteinExistence type="inferred from homology"/>
<dbReference type="InterPro" id="IPR015422">
    <property type="entry name" value="PyrdxlP-dep_Trfase_small"/>
</dbReference>
<comment type="similarity">
    <text evidence="2">Belongs to the threonine aldolase family.</text>
</comment>
<dbReference type="PANTHER" id="PTHR48097">
    <property type="entry name" value="L-THREONINE ALDOLASE-RELATED"/>
    <property type="match status" value="1"/>
</dbReference>
<keyword evidence="8" id="KW-1185">Reference proteome</keyword>
<dbReference type="GO" id="GO:0016829">
    <property type="term" value="F:lyase activity"/>
    <property type="evidence" value="ECO:0007669"/>
    <property type="project" value="UniProtKB-KW"/>
</dbReference>
<protein>
    <recommendedName>
        <fullName evidence="6">Aromatic amino acid beta-eliminating lyase/threonine aldolase domain-containing protein</fullName>
    </recommendedName>
</protein>
<dbReference type="InterPro" id="IPR015424">
    <property type="entry name" value="PyrdxlP-dep_Trfase"/>
</dbReference>
<feature type="modified residue" description="N6-(pyridoxal phosphate)lysine" evidence="5">
    <location>
        <position position="217"/>
    </location>
</feature>
<gene>
    <name evidence="7" type="ORF">HHI36_015839</name>
</gene>
<accession>A0ABD2N8A4</accession>
<dbReference type="PIRSF" id="PIRSF017617">
    <property type="entry name" value="Thr_aldolase"/>
    <property type="match status" value="1"/>
</dbReference>